<dbReference type="AlphaFoldDB" id="A0A4Q0VPK7"/>
<keyword evidence="1" id="KW-0472">Membrane</keyword>
<feature type="transmembrane region" description="Helical" evidence="1">
    <location>
        <begin position="112"/>
        <end position="134"/>
    </location>
</feature>
<dbReference type="PANTHER" id="PTHR37305">
    <property type="entry name" value="INTEGRAL MEMBRANE PROTEIN-RELATED"/>
    <property type="match status" value="1"/>
</dbReference>
<dbReference type="GO" id="GO:0140359">
    <property type="term" value="F:ABC-type transporter activity"/>
    <property type="evidence" value="ECO:0007669"/>
    <property type="project" value="InterPro"/>
</dbReference>
<evidence type="ECO:0000256" key="1">
    <source>
        <dbReference type="SAM" id="Phobius"/>
    </source>
</evidence>
<dbReference type="RefSeq" id="WP_129079209.1">
    <property type="nucleotide sequence ID" value="NZ_QOUX01000046.1"/>
</dbReference>
<accession>A0A4Q0VPK7</accession>
<feature type="transmembrane region" description="Helical" evidence="1">
    <location>
        <begin position="203"/>
        <end position="226"/>
    </location>
</feature>
<gene>
    <name evidence="2" type="ORF">DS745_15910</name>
</gene>
<keyword evidence="1" id="KW-1133">Transmembrane helix</keyword>
<evidence type="ECO:0000313" key="3">
    <source>
        <dbReference type="Proteomes" id="UP000290649"/>
    </source>
</evidence>
<sequence length="316" mass="36084">MGNFIRLLQNENMKIYRRPGTWMMFGILVAVLLIVAVVTRFLFDQPVNGSWQEVLAAKNAQYQMMIDEGAMPKVALENYEREIKLNEYRLEHDIPPVDTNSFWGYMMSTVNLISIVTLFTIIVAAGTVASEFSWGTIKLLLIRPASRSKILLSKYLSTFIFAILMLVVLFMFSLASGAIFFDATTITQPHLIYNAGEVYERNMFLHLFLLYGLSSVDLLMMVTFAFMISTIFRSSSLAIGLALFLMFTGSQLVFVLSQYDWVKYVLFANTYLAQYIEGSPIVEGMTMTFSITMLFIYFVIFNTLSWVIFQKRDVAG</sequence>
<dbReference type="PANTHER" id="PTHR37305:SF1">
    <property type="entry name" value="MEMBRANE PROTEIN"/>
    <property type="match status" value="1"/>
</dbReference>
<organism evidence="2 3">
    <name type="scientific">Anaerobacillus alkaliphilus</name>
    <dbReference type="NCBI Taxonomy" id="1548597"/>
    <lineage>
        <taxon>Bacteria</taxon>
        <taxon>Bacillati</taxon>
        <taxon>Bacillota</taxon>
        <taxon>Bacilli</taxon>
        <taxon>Bacillales</taxon>
        <taxon>Bacillaceae</taxon>
        <taxon>Anaerobacillus</taxon>
    </lineage>
</organism>
<comment type="caution">
    <text evidence="2">The sequence shown here is derived from an EMBL/GenBank/DDBJ whole genome shotgun (WGS) entry which is preliminary data.</text>
</comment>
<keyword evidence="3" id="KW-1185">Reference proteome</keyword>
<feature type="transmembrane region" description="Helical" evidence="1">
    <location>
        <begin position="155"/>
        <end position="183"/>
    </location>
</feature>
<dbReference type="EMBL" id="QOUX01000046">
    <property type="protein sequence ID" value="RXI97845.1"/>
    <property type="molecule type" value="Genomic_DNA"/>
</dbReference>
<feature type="transmembrane region" description="Helical" evidence="1">
    <location>
        <begin position="21"/>
        <end position="43"/>
    </location>
</feature>
<name>A0A4Q0VPK7_9BACI</name>
<dbReference type="OrthoDB" id="8613028at2"/>
<keyword evidence="1" id="KW-0812">Transmembrane</keyword>
<reference evidence="2 3" key="1">
    <citation type="journal article" date="2019" name="Int. J. Syst. Evol. Microbiol.">
        <title>Anaerobacillus alkaliphilus sp. nov., a novel alkaliphilic and moderately halophilic bacterium.</title>
        <authorList>
            <person name="Borsodi A.K."/>
            <person name="Aszalos J.M."/>
            <person name="Bihari P."/>
            <person name="Nagy I."/>
            <person name="Schumann P."/>
            <person name="Sproer C."/>
            <person name="Kovacs A.L."/>
            <person name="Boka K."/>
            <person name="Dobosy P."/>
            <person name="Ovari M."/>
            <person name="Szili-Kovacs T."/>
            <person name="Toth E."/>
        </authorList>
    </citation>
    <scope>NUCLEOTIDE SEQUENCE [LARGE SCALE GENOMIC DNA]</scope>
    <source>
        <strain evidence="2 3">B16-10</strain>
    </source>
</reference>
<evidence type="ECO:0000313" key="2">
    <source>
        <dbReference type="EMBL" id="RXI97845.1"/>
    </source>
</evidence>
<feature type="transmembrane region" description="Helical" evidence="1">
    <location>
        <begin position="287"/>
        <end position="309"/>
    </location>
</feature>
<protein>
    <submittedName>
        <fullName evidence="2">ABC transporter permease</fullName>
    </submittedName>
</protein>
<feature type="transmembrane region" description="Helical" evidence="1">
    <location>
        <begin position="238"/>
        <end position="259"/>
    </location>
</feature>
<dbReference type="Pfam" id="PF12679">
    <property type="entry name" value="ABC2_membrane_2"/>
    <property type="match status" value="1"/>
</dbReference>
<dbReference type="GO" id="GO:0005886">
    <property type="term" value="C:plasma membrane"/>
    <property type="evidence" value="ECO:0007669"/>
    <property type="project" value="UniProtKB-SubCell"/>
</dbReference>
<proteinExistence type="predicted"/>
<dbReference type="Proteomes" id="UP000290649">
    <property type="component" value="Unassembled WGS sequence"/>
</dbReference>